<name>A0A1M5I611_9ACTN</name>
<dbReference type="Proteomes" id="UP000186132">
    <property type="component" value="Unassembled WGS sequence"/>
</dbReference>
<dbReference type="InterPro" id="IPR001753">
    <property type="entry name" value="Enoyl-CoA_hydra/iso"/>
</dbReference>
<dbReference type="Gene3D" id="3.90.226.10">
    <property type="entry name" value="2-enoyl-CoA Hydratase, Chain A, domain 1"/>
    <property type="match status" value="1"/>
</dbReference>
<proteinExistence type="inferred from homology"/>
<reference evidence="2 3" key="1">
    <citation type="submission" date="2016-11" db="EMBL/GenBank/DDBJ databases">
        <authorList>
            <person name="Jaros S."/>
            <person name="Januszkiewicz K."/>
            <person name="Wedrychowicz H."/>
        </authorList>
    </citation>
    <scope>NUCLEOTIDE SEQUENCE [LARGE SCALE GENOMIC DNA]</scope>
    <source>
        <strain evidence="2 3">DSM 45627</strain>
    </source>
</reference>
<evidence type="ECO:0000256" key="1">
    <source>
        <dbReference type="ARBA" id="ARBA00005254"/>
    </source>
</evidence>
<dbReference type="CDD" id="cd06558">
    <property type="entry name" value="crotonase-like"/>
    <property type="match status" value="1"/>
</dbReference>
<organism evidence="2 3">
    <name type="scientific">Jatrophihabitans endophyticus</name>
    <dbReference type="NCBI Taxonomy" id="1206085"/>
    <lineage>
        <taxon>Bacteria</taxon>
        <taxon>Bacillati</taxon>
        <taxon>Actinomycetota</taxon>
        <taxon>Actinomycetes</taxon>
        <taxon>Jatrophihabitantales</taxon>
        <taxon>Jatrophihabitantaceae</taxon>
        <taxon>Jatrophihabitans</taxon>
    </lineage>
</organism>
<dbReference type="InterPro" id="IPR051683">
    <property type="entry name" value="Enoyl-CoA_Hydratase/Isomerase"/>
</dbReference>
<dbReference type="InterPro" id="IPR029045">
    <property type="entry name" value="ClpP/crotonase-like_dom_sf"/>
</dbReference>
<dbReference type="RefSeq" id="WP_073389587.1">
    <property type="nucleotide sequence ID" value="NZ_FQVU01000002.1"/>
</dbReference>
<dbReference type="Pfam" id="PF00378">
    <property type="entry name" value="ECH_1"/>
    <property type="match status" value="1"/>
</dbReference>
<evidence type="ECO:0000313" key="3">
    <source>
        <dbReference type="Proteomes" id="UP000186132"/>
    </source>
</evidence>
<dbReference type="SUPFAM" id="SSF52096">
    <property type="entry name" value="ClpP/crotonase"/>
    <property type="match status" value="1"/>
</dbReference>
<comment type="similarity">
    <text evidence="1">Belongs to the enoyl-CoA hydratase/isomerase family.</text>
</comment>
<dbReference type="STRING" id="1206085.SAMN05443575_1761"/>
<protein>
    <submittedName>
        <fullName evidence="2">Polyketide biosynthesis enoyl-CoA hydratase PksH</fullName>
    </submittedName>
</protein>
<gene>
    <name evidence="2" type="ORF">SAMN05443575_1761</name>
</gene>
<keyword evidence="3" id="KW-1185">Reference proteome</keyword>
<dbReference type="GO" id="GO:0003824">
    <property type="term" value="F:catalytic activity"/>
    <property type="evidence" value="ECO:0007669"/>
    <property type="project" value="UniProtKB-ARBA"/>
</dbReference>
<dbReference type="PANTHER" id="PTHR42964:SF1">
    <property type="entry name" value="POLYKETIDE BIOSYNTHESIS ENOYL-COA HYDRATASE PKSH-RELATED"/>
    <property type="match status" value="1"/>
</dbReference>
<accession>A0A1M5I611</accession>
<dbReference type="Gene3D" id="6.10.30.40">
    <property type="match status" value="1"/>
</dbReference>
<evidence type="ECO:0000313" key="2">
    <source>
        <dbReference type="EMBL" id="SHG23479.1"/>
    </source>
</evidence>
<dbReference type="PANTHER" id="PTHR42964">
    <property type="entry name" value="ENOYL-COA HYDRATASE"/>
    <property type="match status" value="1"/>
</dbReference>
<sequence>MEHPAVVAVSIDRGDGRNSLDDAMIGELDAGLTKAEADSGCRLFVVTGGAGVFSTGMDLAAAGSSPGTAAQVEPGGAYFDLLLRLVTTPRTVVTLVDGQAAGGGVGLVAASDVVLATGTSTFALPEALWGLLPCVVLPFLRRRIGGHRARSMMVTTQPVDAGTAQSWGLVDVVGDDLPAALRPIVFRAGKLAAETIGAAKRYAARLDPIDADTRTAAVSELAELLAAPAVQERLAAFAGSGKFPWES</sequence>
<dbReference type="AlphaFoldDB" id="A0A1M5I611"/>
<dbReference type="EMBL" id="FQVU01000002">
    <property type="protein sequence ID" value="SHG23479.1"/>
    <property type="molecule type" value="Genomic_DNA"/>
</dbReference>